<comment type="caution">
    <text evidence="1">The sequence shown here is derived from an EMBL/GenBank/DDBJ whole genome shotgun (WGS) entry which is preliminary data.</text>
</comment>
<name>A0ACC2P615_9HYME</name>
<proteinExistence type="predicted"/>
<dbReference type="EMBL" id="CM056742">
    <property type="protein sequence ID" value="KAJ8678296.1"/>
    <property type="molecule type" value="Genomic_DNA"/>
</dbReference>
<gene>
    <name evidence="1" type="ORF">QAD02_014083</name>
</gene>
<evidence type="ECO:0000313" key="1">
    <source>
        <dbReference type="EMBL" id="KAJ8678296.1"/>
    </source>
</evidence>
<protein>
    <submittedName>
        <fullName evidence="1">Uncharacterized protein</fullName>
    </submittedName>
</protein>
<evidence type="ECO:0000313" key="2">
    <source>
        <dbReference type="Proteomes" id="UP001239111"/>
    </source>
</evidence>
<keyword evidence="2" id="KW-1185">Reference proteome</keyword>
<sequence>MKEETLIPLRVMDDAIRAKGGVDRIDINNNMGKAFTTSHKNRKIAQDQKNESEKKERALKRKAAEELKNLEVAKERILEERDEENQLLEEKTLQWKKLLGEK</sequence>
<accession>A0ACC2P615</accession>
<organism evidence="1 2">
    <name type="scientific">Eretmocerus hayati</name>
    <dbReference type="NCBI Taxonomy" id="131215"/>
    <lineage>
        <taxon>Eukaryota</taxon>
        <taxon>Metazoa</taxon>
        <taxon>Ecdysozoa</taxon>
        <taxon>Arthropoda</taxon>
        <taxon>Hexapoda</taxon>
        <taxon>Insecta</taxon>
        <taxon>Pterygota</taxon>
        <taxon>Neoptera</taxon>
        <taxon>Endopterygota</taxon>
        <taxon>Hymenoptera</taxon>
        <taxon>Apocrita</taxon>
        <taxon>Proctotrupomorpha</taxon>
        <taxon>Chalcidoidea</taxon>
        <taxon>Aphelinidae</taxon>
        <taxon>Aphelininae</taxon>
        <taxon>Eretmocerus</taxon>
    </lineage>
</organism>
<reference evidence="1" key="1">
    <citation type="submission" date="2023-04" db="EMBL/GenBank/DDBJ databases">
        <title>A chromosome-level genome assembly of the parasitoid wasp Eretmocerus hayati.</title>
        <authorList>
            <person name="Zhong Y."/>
            <person name="Liu S."/>
            <person name="Liu Y."/>
        </authorList>
    </citation>
    <scope>NUCLEOTIDE SEQUENCE</scope>
    <source>
        <strain evidence="1">ZJU_SS_LIU_2023</strain>
    </source>
</reference>
<dbReference type="Proteomes" id="UP001239111">
    <property type="component" value="Chromosome 2"/>
</dbReference>